<evidence type="ECO:0000313" key="2">
    <source>
        <dbReference type="EMBL" id="GAK60981.1"/>
    </source>
</evidence>
<accession>A0A081C8S6</accession>
<evidence type="ECO:0000313" key="3">
    <source>
        <dbReference type="Proteomes" id="UP000030661"/>
    </source>
</evidence>
<feature type="domain" description="Transcription factor zinc-finger" evidence="1">
    <location>
        <begin position="63"/>
        <end position="104"/>
    </location>
</feature>
<dbReference type="STRING" id="1499967.U27_00879"/>
<evidence type="ECO:0000259" key="1">
    <source>
        <dbReference type="Pfam" id="PF13453"/>
    </source>
</evidence>
<dbReference type="HOGENOM" id="CLU_154390_0_0_0"/>
<gene>
    <name evidence="2" type="ORF">U27_00879</name>
</gene>
<dbReference type="AlphaFoldDB" id="A0A081C8S6"/>
<reference evidence="2" key="1">
    <citation type="journal article" date="2015" name="PeerJ">
        <title>First genomic representation of candidate bacterial phylum KSB3 points to enhanced environmental sensing as a trigger of wastewater bulking.</title>
        <authorList>
            <person name="Sekiguchi Y."/>
            <person name="Ohashi A."/>
            <person name="Parks D.H."/>
            <person name="Yamauchi T."/>
            <person name="Tyson G.W."/>
            <person name="Hugenholtz P."/>
        </authorList>
    </citation>
    <scope>NUCLEOTIDE SEQUENCE [LARGE SCALE GENOMIC DNA]</scope>
</reference>
<protein>
    <recommendedName>
        <fullName evidence="1">Transcription factor zinc-finger domain-containing protein</fullName>
    </recommendedName>
</protein>
<dbReference type="Proteomes" id="UP000030661">
    <property type="component" value="Unassembled WGS sequence"/>
</dbReference>
<keyword evidence="3" id="KW-1185">Reference proteome</keyword>
<organism evidence="2">
    <name type="scientific">Vecturithrix granuli</name>
    <dbReference type="NCBI Taxonomy" id="1499967"/>
    <lineage>
        <taxon>Bacteria</taxon>
        <taxon>Candidatus Moduliflexota</taxon>
        <taxon>Candidatus Vecturitrichia</taxon>
        <taxon>Candidatus Vecturitrichales</taxon>
        <taxon>Candidatus Vecturitrichaceae</taxon>
        <taxon>Candidatus Vecturithrix</taxon>
    </lineage>
</organism>
<proteinExistence type="predicted"/>
<dbReference type="EMBL" id="DF820476">
    <property type="protein sequence ID" value="GAK60981.1"/>
    <property type="molecule type" value="Genomic_DNA"/>
</dbReference>
<dbReference type="InterPro" id="IPR027392">
    <property type="entry name" value="TF_Znf"/>
</dbReference>
<name>A0A081C8S6_VECG1</name>
<feature type="domain" description="Transcription factor zinc-finger" evidence="1">
    <location>
        <begin position="2"/>
        <end position="36"/>
    </location>
</feature>
<dbReference type="Pfam" id="PF13453">
    <property type="entry name" value="Zn_ribbon_TFIIB"/>
    <property type="match status" value="2"/>
</dbReference>
<sequence length="137" mass="15544">MNCPKCHNIMHEIHFEGVVVDFCDACKGIWFDEDELAFTTELSTDIPNISEVEKDARTTEYACPRCGSQQKLQEMKFVPVEALLIDRCPQCKGVWIDKGELPKIEVIAARIGDSKSKIMLTCRQLSTKGYEILEMKA</sequence>